<dbReference type="OrthoDB" id="427186at2759"/>
<dbReference type="PANTHER" id="PTHR10589">
    <property type="entry name" value="UBIQUITIN CARBOXYL-TERMINAL HYDROLASE"/>
    <property type="match status" value="1"/>
</dbReference>
<organism evidence="10 11">
    <name type="scientific">Claviceps pusilla</name>
    <dbReference type="NCBI Taxonomy" id="123648"/>
    <lineage>
        <taxon>Eukaryota</taxon>
        <taxon>Fungi</taxon>
        <taxon>Dikarya</taxon>
        <taxon>Ascomycota</taxon>
        <taxon>Pezizomycotina</taxon>
        <taxon>Sordariomycetes</taxon>
        <taxon>Hypocreomycetidae</taxon>
        <taxon>Hypocreales</taxon>
        <taxon>Clavicipitaceae</taxon>
        <taxon>Claviceps</taxon>
    </lineage>
</organism>
<comment type="similarity">
    <text evidence="2 7 8">Belongs to the peptidase C12 family.</text>
</comment>
<dbReference type="InterPro" id="IPR036959">
    <property type="entry name" value="Peptidase_C12_UCH_sf"/>
</dbReference>
<feature type="domain" description="UCH catalytic" evidence="9">
    <location>
        <begin position="15"/>
        <end position="245"/>
    </location>
</feature>
<feature type="site" description="Important for enzyme activity" evidence="7">
    <location>
        <position position="197"/>
    </location>
</feature>
<comment type="catalytic activity">
    <reaction evidence="1 7 8">
        <text>Thiol-dependent hydrolysis of ester, thioester, amide, peptide and isopeptide bonds formed by the C-terminal Gly of ubiquitin (a 76-residue protein attached to proteins as an intracellular targeting signal).</text>
        <dbReference type="EC" id="3.4.19.12"/>
    </reaction>
</comment>
<evidence type="ECO:0000259" key="9">
    <source>
        <dbReference type="PROSITE" id="PS52048"/>
    </source>
</evidence>
<gene>
    <name evidence="10" type="ORF">E4U43_004003</name>
</gene>
<keyword evidence="3 7" id="KW-0645">Protease</keyword>
<dbReference type="PROSITE" id="PS00140">
    <property type="entry name" value="UCH_1"/>
    <property type="match status" value="1"/>
</dbReference>
<reference evidence="10" key="1">
    <citation type="journal article" date="2020" name="bioRxiv">
        <title>Whole genome comparisons of ergot fungi reveals the divergence and evolution of species within the genus Claviceps are the result of varying mechanisms driving genome evolution and host range expansion.</title>
        <authorList>
            <person name="Wyka S.A."/>
            <person name="Mondo S.J."/>
            <person name="Liu M."/>
            <person name="Dettman J."/>
            <person name="Nalam V."/>
            <person name="Broders K.D."/>
        </authorList>
    </citation>
    <scope>NUCLEOTIDE SEQUENCE</scope>
    <source>
        <strain evidence="10">CCC 602</strain>
    </source>
</reference>
<evidence type="ECO:0000313" key="10">
    <source>
        <dbReference type="EMBL" id="KAG5991552.1"/>
    </source>
</evidence>
<dbReference type="InterPro" id="IPR057254">
    <property type="entry name" value="UCH_AS"/>
</dbReference>
<sequence length="248" mass="26738">MSATTNPDPDRGAPAFIPLEANPELMTTLIHKLGVSSALALHDVYSLTDPDMLSFIPRPALALLLVFPVSAVYESHRMAEDNTVDEYKGAGEGQPVIWWRQTIRNACGMMGLLHAVSNGPARNMIEQGSILDQLVKNSIPLPPRERASLLENTPAIATAHKEAASLGDTSAPDAQDDVDLHYVCFVKGGDGALWELDGRRKGPIRRGELEESEDMLSAKALSLGILKFLEREGGDLRFSAVALAGSLD</sequence>
<evidence type="ECO:0000256" key="8">
    <source>
        <dbReference type="RuleBase" id="RU361215"/>
    </source>
</evidence>
<accession>A0A9P7N639</accession>
<keyword evidence="5 7" id="KW-0378">Hydrolase</keyword>
<dbReference type="Gene3D" id="3.40.532.10">
    <property type="entry name" value="Peptidase C12, ubiquitin carboxyl-terminal hydrolase"/>
    <property type="match status" value="1"/>
</dbReference>
<evidence type="ECO:0000256" key="4">
    <source>
        <dbReference type="ARBA" id="ARBA00022786"/>
    </source>
</evidence>
<dbReference type="GO" id="GO:0006511">
    <property type="term" value="P:ubiquitin-dependent protein catabolic process"/>
    <property type="evidence" value="ECO:0007669"/>
    <property type="project" value="UniProtKB-UniRule"/>
</dbReference>
<feature type="site" description="Transition state stabilizer" evidence="7">
    <location>
        <position position="101"/>
    </location>
</feature>
<dbReference type="FunFam" id="3.40.532.10:FF:000008">
    <property type="entry name" value="Ubiquitin carboxyl-terminal hydrolase"/>
    <property type="match status" value="1"/>
</dbReference>
<evidence type="ECO:0000256" key="6">
    <source>
        <dbReference type="ARBA" id="ARBA00022807"/>
    </source>
</evidence>
<evidence type="ECO:0000313" key="11">
    <source>
        <dbReference type="Proteomes" id="UP000748025"/>
    </source>
</evidence>
<dbReference type="Pfam" id="PF01088">
    <property type="entry name" value="Peptidase_C12"/>
    <property type="match status" value="1"/>
</dbReference>
<evidence type="ECO:0000256" key="2">
    <source>
        <dbReference type="ARBA" id="ARBA00009326"/>
    </source>
</evidence>
<feature type="active site" description="Nucleophile" evidence="7">
    <location>
        <position position="107"/>
    </location>
</feature>
<dbReference type="EC" id="3.4.19.12" evidence="8"/>
<protein>
    <recommendedName>
        <fullName evidence="8">Ubiquitin carboxyl-terminal hydrolase</fullName>
        <ecNumber evidence="8">3.4.19.12</ecNumber>
    </recommendedName>
</protein>
<dbReference type="GO" id="GO:0004843">
    <property type="term" value="F:cysteine-type deubiquitinase activity"/>
    <property type="evidence" value="ECO:0007669"/>
    <property type="project" value="UniProtKB-UniRule"/>
</dbReference>
<proteinExistence type="inferred from homology"/>
<evidence type="ECO:0000256" key="3">
    <source>
        <dbReference type="ARBA" id="ARBA00022670"/>
    </source>
</evidence>
<keyword evidence="11" id="KW-1185">Reference proteome</keyword>
<dbReference type="PANTHER" id="PTHR10589:SF17">
    <property type="entry name" value="UBIQUITIN CARBOXYL-TERMINAL HYDROLASE"/>
    <property type="match status" value="1"/>
</dbReference>
<dbReference type="GO" id="GO:0016579">
    <property type="term" value="P:protein deubiquitination"/>
    <property type="evidence" value="ECO:0007669"/>
    <property type="project" value="TreeGrafter"/>
</dbReference>
<evidence type="ECO:0000256" key="1">
    <source>
        <dbReference type="ARBA" id="ARBA00000707"/>
    </source>
</evidence>
<dbReference type="InterPro" id="IPR038765">
    <property type="entry name" value="Papain-like_cys_pep_sf"/>
</dbReference>
<dbReference type="SUPFAM" id="SSF54001">
    <property type="entry name" value="Cysteine proteinases"/>
    <property type="match status" value="1"/>
</dbReference>
<dbReference type="EMBL" id="SRPW01002620">
    <property type="protein sequence ID" value="KAG5991552.1"/>
    <property type="molecule type" value="Genomic_DNA"/>
</dbReference>
<dbReference type="AlphaFoldDB" id="A0A9P7N639"/>
<keyword evidence="6 7" id="KW-0788">Thiol protease</keyword>
<evidence type="ECO:0000256" key="5">
    <source>
        <dbReference type="ARBA" id="ARBA00022801"/>
    </source>
</evidence>
<dbReference type="GO" id="GO:0005737">
    <property type="term" value="C:cytoplasm"/>
    <property type="evidence" value="ECO:0007669"/>
    <property type="project" value="TreeGrafter"/>
</dbReference>
<name>A0A9P7N639_9HYPO</name>
<dbReference type="PROSITE" id="PS52048">
    <property type="entry name" value="UCH_DOMAIN"/>
    <property type="match status" value="1"/>
</dbReference>
<dbReference type="Proteomes" id="UP000748025">
    <property type="component" value="Unassembled WGS sequence"/>
</dbReference>
<keyword evidence="4 7" id="KW-0833">Ubl conjugation pathway</keyword>
<feature type="active site" description="Proton donor" evidence="7">
    <location>
        <position position="181"/>
    </location>
</feature>
<dbReference type="InterPro" id="IPR001578">
    <property type="entry name" value="Peptidase_C12_UCH"/>
</dbReference>
<dbReference type="CDD" id="cd09616">
    <property type="entry name" value="Peptidase_C12_UCH_L1_L3"/>
    <property type="match status" value="1"/>
</dbReference>
<dbReference type="PRINTS" id="PR00707">
    <property type="entry name" value="UBCTHYDRLASE"/>
</dbReference>
<evidence type="ECO:0000256" key="7">
    <source>
        <dbReference type="PROSITE-ProRule" id="PRU01393"/>
    </source>
</evidence>
<comment type="caution">
    <text evidence="10">The sequence shown here is derived from an EMBL/GenBank/DDBJ whole genome shotgun (WGS) entry which is preliminary data.</text>
</comment>